<keyword evidence="3" id="KW-0808">Transferase</keyword>
<evidence type="ECO:0008006" key="6">
    <source>
        <dbReference type="Google" id="ProtNLM"/>
    </source>
</evidence>
<evidence type="ECO:0000256" key="3">
    <source>
        <dbReference type="ARBA" id="ARBA00022679"/>
    </source>
</evidence>
<dbReference type="Pfam" id="PF11468">
    <property type="entry name" value="PTase_Orf2"/>
    <property type="match status" value="1"/>
</dbReference>
<comment type="caution">
    <text evidence="4">The sequence shown here is derived from an EMBL/GenBank/DDBJ whole genome shotgun (WGS) entry which is preliminary data.</text>
</comment>
<proteinExistence type="inferred from homology"/>
<dbReference type="SFLD" id="SFLDS00036">
    <property type="entry name" value="Aromatic_Prenyltransferase"/>
    <property type="match status" value="1"/>
</dbReference>
<evidence type="ECO:0000313" key="5">
    <source>
        <dbReference type="Proteomes" id="UP000778578"/>
    </source>
</evidence>
<evidence type="ECO:0000256" key="1">
    <source>
        <dbReference type="ARBA" id="ARBA00005368"/>
    </source>
</evidence>
<dbReference type="InterPro" id="IPR020965">
    <property type="entry name" value="Prenyltransferase_CloQ"/>
</dbReference>
<dbReference type="Proteomes" id="UP000778578">
    <property type="component" value="Unassembled WGS sequence"/>
</dbReference>
<keyword evidence="2" id="KW-0637">Prenyltransferase</keyword>
<reference evidence="4 5" key="1">
    <citation type="submission" date="2021-08" db="EMBL/GenBank/DDBJ databases">
        <title>WGS of actinomycetes from Thailand.</title>
        <authorList>
            <person name="Thawai C."/>
        </authorList>
    </citation>
    <scope>NUCLEOTIDE SEQUENCE [LARGE SCALE GENOMIC DNA]</scope>
    <source>
        <strain evidence="4 5">PLK6-54</strain>
    </source>
</reference>
<evidence type="ECO:0000256" key="2">
    <source>
        <dbReference type="ARBA" id="ARBA00022602"/>
    </source>
</evidence>
<protein>
    <recommendedName>
        <fullName evidence="6">Prenyltransferase</fullName>
    </recommendedName>
</protein>
<keyword evidence="5" id="KW-1185">Reference proteome</keyword>
<dbReference type="RefSeq" id="WP_222968617.1">
    <property type="nucleotide sequence ID" value="NZ_JAINZZ010000071.1"/>
</dbReference>
<sequence>MSGASKAEAVYSAIEEASSLLDVPCSRSRVQQVLGAFGDGVSEESVIVLAMAGGERYRGDIDYNFTVPTHIGDPYQIAVAGGLLDDSDHPASRLLSDIAERCRVSFYGVEAGVVGGFKKTYVFFPLDELGSLETLAQIPSMPKAVAEHAAAFARNGMDRRISIVGIDYLSGTMNIYYMAAPVDQQMALDLLGDLDLPAPSDELLRFIPNSFSIYPTYSWDSAQIKRVCFSAVSPDQHAYPTTLHPEIATFAAAAPYEYGGARVLVYGATISRAEEYHKLGVYFRRPAAFWNSLPLAATFEQLVAAQRAAQ</sequence>
<accession>A0ABS7QGS7</accession>
<comment type="similarity">
    <text evidence="1">Belongs to the aromatic prenyltransferase family.</text>
</comment>
<name>A0ABS7QGS7_9ACTN</name>
<evidence type="ECO:0000313" key="4">
    <source>
        <dbReference type="EMBL" id="MBY8882367.1"/>
    </source>
</evidence>
<organism evidence="4 5">
    <name type="scientific">Actinacidiphila acidipaludis</name>
    <dbReference type="NCBI Taxonomy" id="2873382"/>
    <lineage>
        <taxon>Bacteria</taxon>
        <taxon>Bacillati</taxon>
        <taxon>Actinomycetota</taxon>
        <taxon>Actinomycetes</taxon>
        <taxon>Kitasatosporales</taxon>
        <taxon>Streptomycetaceae</taxon>
        <taxon>Actinacidiphila</taxon>
    </lineage>
</organism>
<dbReference type="InterPro" id="IPR033964">
    <property type="entry name" value="ABBA"/>
</dbReference>
<dbReference type="EMBL" id="JAINZZ010000071">
    <property type="protein sequence ID" value="MBY8882367.1"/>
    <property type="molecule type" value="Genomic_DNA"/>
</dbReference>
<gene>
    <name evidence="4" type="ORF">K7862_32730</name>
</gene>
<dbReference type="InterPro" id="IPR036239">
    <property type="entry name" value="PrenylTrfase-like_sf"/>
</dbReference>
<dbReference type="SFLD" id="SFLDG01163">
    <property type="entry name" value="II"/>
    <property type="match status" value="1"/>
</dbReference>
<dbReference type="SUPFAM" id="SSF143492">
    <property type="entry name" value="Prenyltransferase-like"/>
    <property type="match status" value="1"/>
</dbReference>